<dbReference type="Gene3D" id="1.10.760.10">
    <property type="entry name" value="Cytochrome c-like domain"/>
    <property type="match status" value="1"/>
</dbReference>
<evidence type="ECO:0000259" key="6">
    <source>
        <dbReference type="PROSITE" id="PS51007"/>
    </source>
</evidence>
<dbReference type="SUPFAM" id="SSF46626">
    <property type="entry name" value="Cytochrome c"/>
    <property type="match status" value="1"/>
</dbReference>
<feature type="signal peptide" evidence="5">
    <location>
        <begin position="1"/>
        <end position="25"/>
    </location>
</feature>
<dbReference type="OrthoDB" id="9757546at2"/>
<evidence type="ECO:0000256" key="3">
    <source>
        <dbReference type="ARBA" id="ARBA00023004"/>
    </source>
</evidence>
<dbReference type="InterPro" id="IPR051459">
    <property type="entry name" value="Cytochrome_c-type_DH"/>
</dbReference>
<dbReference type="GO" id="GO:0009055">
    <property type="term" value="F:electron transfer activity"/>
    <property type="evidence" value="ECO:0007669"/>
    <property type="project" value="InterPro"/>
</dbReference>
<accession>A0A5E4RQY1</accession>
<keyword evidence="8" id="KW-1185">Reference proteome</keyword>
<dbReference type="Proteomes" id="UP000414233">
    <property type="component" value="Unassembled WGS sequence"/>
</dbReference>
<evidence type="ECO:0000256" key="4">
    <source>
        <dbReference type="PROSITE-ProRule" id="PRU00433"/>
    </source>
</evidence>
<dbReference type="PANTHER" id="PTHR35008">
    <property type="entry name" value="BLL4482 PROTEIN-RELATED"/>
    <property type="match status" value="1"/>
</dbReference>
<dbReference type="GO" id="GO:0020037">
    <property type="term" value="F:heme binding"/>
    <property type="evidence" value="ECO:0007669"/>
    <property type="project" value="InterPro"/>
</dbReference>
<evidence type="ECO:0000256" key="2">
    <source>
        <dbReference type="ARBA" id="ARBA00022723"/>
    </source>
</evidence>
<evidence type="ECO:0000256" key="1">
    <source>
        <dbReference type="ARBA" id="ARBA00022617"/>
    </source>
</evidence>
<keyword evidence="1 4" id="KW-0349">Heme</keyword>
<evidence type="ECO:0000256" key="5">
    <source>
        <dbReference type="SAM" id="SignalP"/>
    </source>
</evidence>
<dbReference type="Pfam" id="PF00034">
    <property type="entry name" value="Cytochrom_C"/>
    <property type="match status" value="1"/>
</dbReference>
<feature type="domain" description="Cytochrome c" evidence="6">
    <location>
        <begin position="26"/>
        <end position="119"/>
    </location>
</feature>
<organism evidence="7 8">
    <name type="scientific">Pandoraea terrae</name>
    <dbReference type="NCBI Taxonomy" id="1537710"/>
    <lineage>
        <taxon>Bacteria</taxon>
        <taxon>Pseudomonadati</taxon>
        <taxon>Pseudomonadota</taxon>
        <taxon>Betaproteobacteria</taxon>
        <taxon>Burkholderiales</taxon>
        <taxon>Burkholderiaceae</taxon>
        <taxon>Pandoraea</taxon>
    </lineage>
</organism>
<proteinExistence type="predicted"/>
<dbReference type="RefSeq" id="WP_150695285.1">
    <property type="nucleotide sequence ID" value="NZ_CABPRZ010000001.1"/>
</dbReference>
<gene>
    <name evidence="7" type="ORF">PTE30175_00319</name>
</gene>
<dbReference type="EMBL" id="CABPRZ010000001">
    <property type="protein sequence ID" value="VVD65435.1"/>
    <property type="molecule type" value="Genomic_DNA"/>
</dbReference>
<dbReference type="InterPro" id="IPR036909">
    <property type="entry name" value="Cyt_c-like_dom_sf"/>
</dbReference>
<keyword evidence="5" id="KW-0732">Signal</keyword>
<name>A0A5E4RQY1_9BURK</name>
<dbReference type="PROSITE" id="PS51007">
    <property type="entry name" value="CYTC"/>
    <property type="match status" value="1"/>
</dbReference>
<evidence type="ECO:0000313" key="8">
    <source>
        <dbReference type="Proteomes" id="UP000414233"/>
    </source>
</evidence>
<reference evidence="7 8" key="1">
    <citation type="submission" date="2019-08" db="EMBL/GenBank/DDBJ databases">
        <authorList>
            <person name="Peeters C."/>
        </authorList>
    </citation>
    <scope>NUCLEOTIDE SEQUENCE [LARGE SCALE GENOMIC DNA]</scope>
    <source>
        <strain evidence="7 8">LMG 30175</strain>
    </source>
</reference>
<keyword evidence="3 4" id="KW-0408">Iron</keyword>
<dbReference type="AlphaFoldDB" id="A0A5E4RQY1"/>
<dbReference type="PANTHER" id="PTHR35008:SF4">
    <property type="entry name" value="BLL4482 PROTEIN"/>
    <property type="match status" value="1"/>
</dbReference>
<keyword evidence="2 4" id="KW-0479">Metal-binding</keyword>
<feature type="chain" id="PRO_5023017564" evidence="5">
    <location>
        <begin position="26"/>
        <end position="165"/>
    </location>
</feature>
<sequence>MRALVAFASSLAAGVWLLGVSSAYAEGNDAGRAVFAARCAVCHQAGGRGMDGLAPPLTEYPARFAGSAPGRKHLIETLLHGMYGDISVNGKHYNFRMPAFNSLGDEEIANVLNYLAIDLPAGASGPRAAPVGAQEVAALRGVTLDGDAVRRQRAELLHSLGVGTP</sequence>
<protein>
    <submittedName>
        <fullName evidence="7">Gluconate 2-dehydrogenase (Acceptor)</fullName>
    </submittedName>
</protein>
<evidence type="ECO:0000313" key="7">
    <source>
        <dbReference type="EMBL" id="VVD65435.1"/>
    </source>
</evidence>
<dbReference type="GO" id="GO:0046872">
    <property type="term" value="F:metal ion binding"/>
    <property type="evidence" value="ECO:0007669"/>
    <property type="project" value="UniProtKB-KW"/>
</dbReference>
<dbReference type="InterPro" id="IPR009056">
    <property type="entry name" value="Cyt_c-like_dom"/>
</dbReference>